<dbReference type="AlphaFoldDB" id="A0A1T5MAV3"/>
<evidence type="ECO:0000313" key="2">
    <source>
        <dbReference type="Proteomes" id="UP000190961"/>
    </source>
</evidence>
<keyword evidence="2" id="KW-1185">Reference proteome</keyword>
<organism evidence="1 2">
    <name type="scientific">Ohtaekwangia koreensis</name>
    <dbReference type="NCBI Taxonomy" id="688867"/>
    <lineage>
        <taxon>Bacteria</taxon>
        <taxon>Pseudomonadati</taxon>
        <taxon>Bacteroidota</taxon>
        <taxon>Cytophagia</taxon>
        <taxon>Cytophagales</taxon>
        <taxon>Fulvivirgaceae</taxon>
        <taxon>Ohtaekwangia</taxon>
    </lineage>
</organism>
<gene>
    <name evidence="1" type="ORF">SAMN05660236_4867</name>
</gene>
<protein>
    <submittedName>
        <fullName evidence="1">Uncharacterized protein</fullName>
    </submittedName>
</protein>
<evidence type="ECO:0000313" key="1">
    <source>
        <dbReference type="EMBL" id="SKC85223.1"/>
    </source>
</evidence>
<proteinExistence type="predicted"/>
<name>A0A1T5MAV3_9BACT</name>
<dbReference type="RefSeq" id="WP_079689399.1">
    <property type="nucleotide sequence ID" value="NZ_FUZU01000004.1"/>
</dbReference>
<accession>A0A1T5MAV3</accession>
<dbReference type="EMBL" id="FUZU01000004">
    <property type="protein sequence ID" value="SKC85223.1"/>
    <property type="molecule type" value="Genomic_DNA"/>
</dbReference>
<dbReference type="Proteomes" id="UP000190961">
    <property type="component" value="Unassembled WGS sequence"/>
</dbReference>
<reference evidence="1 2" key="1">
    <citation type="submission" date="2017-02" db="EMBL/GenBank/DDBJ databases">
        <authorList>
            <person name="Peterson S.W."/>
        </authorList>
    </citation>
    <scope>NUCLEOTIDE SEQUENCE [LARGE SCALE GENOMIC DNA]</scope>
    <source>
        <strain evidence="1 2">DSM 25262</strain>
    </source>
</reference>
<sequence length="95" mass="11362">MKTSNFEHLIQLYVARETPRGQTTKIETMLEVIKERDIHWISDETEELLFRKIKDSKIAPAEIGRFVKGLCKLRVSDVEWMKFKGMYIYFSREAY</sequence>